<accession>A0A554SA02</accession>
<evidence type="ECO:0000313" key="3">
    <source>
        <dbReference type="Proteomes" id="UP000316988"/>
    </source>
</evidence>
<evidence type="ECO:0000256" key="1">
    <source>
        <dbReference type="SAM" id="SignalP"/>
    </source>
</evidence>
<feature type="chain" id="PRO_5021987863" description="Polymer-forming cytoskeletal protein" evidence="1">
    <location>
        <begin position="28"/>
        <end position="264"/>
    </location>
</feature>
<name>A0A554SA02_9ACTN</name>
<reference evidence="2 3" key="1">
    <citation type="submission" date="2019-07" db="EMBL/GenBank/DDBJ databases">
        <authorList>
            <person name="Zhao L.H."/>
        </authorList>
    </citation>
    <scope>NUCLEOTIDE SEQUENCE [LARGE SCALE GENOMIC DNA]</scope>
    <source>
        <strain evidence="2 3">Co35</strain>
    </source>
</reference>
<evidence type="ECO:0000313" key="2">
    <source>
        <dbReference type="EMBL" id="TSD63171.1"/>
    </source>
</evidence>
<keyword evidence="1" id="KW-0732">Signal</keyword>
<sequence length="264" mass="26308">MNTWQRILGTVAAAGSLTFIALPAATAAPSPAPYVCSGGAIASGSYSSLTVKGDCRVAADAMVRVSGNVTVLAGAALDAQSAPATVTVKGNVTAAKGSFVGLGCQSPADTGNSAHPCAENPQGRSDIAVGGNVTLNAPFAVMLNAPFAVMLNGIDVDQNVTVTGGGSPVPWTVKNSTIGGDLTMTGVTTDWLGINFNTIAGNVTLTGLTFTGTDDASGSGANDLFVVRNRIDRSLTCVGVKPGVFGYGNQVGRNAVGQCTPLAQ</sequence>
<comment type="caution">
    <text evidence="2">The sequence shown here is derived from an EMBL/GenBank/DDBJ whole genome shotgun (WGS) entry which is preliminary data.</text>
</comment>
<dbReference type="AlphaFoldDB" id="A0A554SA02"/>
<dbReference type="OrthoDB" id="5109179at2"/>
<keyword evidence="3" id="KW-1185">Reference proteome</keyword>
<evidence type="ECO:0008006" key="4">
    <source>
        <dbReference type="Google" id="ProtNLM"/>
    </source>
</evidence>
<proteinExistence type="predicted"/>
<dbReference type="RefSeq" id="WP_143913225.1">
    <property type="nucleotide sequence ID" value="NZ_VLNT01000006.1"/>
</dbReference>
<dbReference type="Proteomes" id="UP000316988">
    <property type="component" value="Unassembled WGS sequence"/>
</dbReference>
<organism evidence="2 3">
    <name type="scientific">Aeromicrobium piscarium</name>
    <dbReference type="NCBI Taxonomy" id="2590901"/>
    <lineage>
        <taxon>Bacteria</taxon>
        <taxon>Bacillati</taxon>
        <taxon>Actinomycetota</taxon>
        <taxon>Actinomycetes</taxon>
        <taxon>Propionibacteriales</taxon>
        <taxon>Nocardioidaceae</taxon>
        <taxon>Aeromicrobium</taxon>
    </lineage>
</organism>
<gene>
    <name evidence="2" type="ORF">FNM00_09650</name>
</gene>
<feature type="signal peptide" evidence="1">
    <location>
        <begin position="1"/>
        <end position="27"/>
    </location>
</feature>
<dbReference type="EMBL" id="VLNT01000006">
    <property type="protein sequence ID" value="TSD63171.1"/>
    <property type="molecule type" value="Genomic_DNA"/>
</dbReference>
<protein>
    <recommendedName>
        <fullName evidence="4">Polymer-forming cytoskeletal protein</fullName>
    </recommendedName>
</protein>